<dbReference type="RefSeq" id="WP_046442119.1">
    <property type="nucleotide sequence ID" value="NZ_LAYJ01000029.1"/>
</dbReference>
<keyword evidence="2" id="KW-1185">Reference proteome</keyword>
<dbReference type="GO" id="GO:0006281">
    <property type="term" value="P:DNA repair"/>
    <property type="evidence" value="ECO:0007669"/>
    <property type="project" value="TreeGrafter"/>
</dbReference>
<dbReference type="AlphaFoldDB" id="A0A0M2NIF2"/>
<accession>A0A0M2NIF2</accession>
<keyword evidence="1" id="KW-0378">Hydrolase</keyword>
<dbReference type="Gene3D" id="1.10.150.240">
    <property type="entry name" value="Putative phosphatase, domain 2"/>
    <property type="match status" value="1"/>
</dbReference>
<dbReference type="EMBL" id="LAYJ01000029">
    <property type="protein sequence ID" value="KKI52314.1"/>
    <property type="molecule type" value="Genomic_DNA"/>
</dbReference>
<dbReference type="EC" id="3.1.3.18" evidence="1"/>
<protein>
    <submittedName>
        <fullName evidence="1">Phosphoglycolate phosphatase</fullName>
        <ecNumber evidence="1">3.1.3.18</ecNumber>
    </submittedName>
</protein>
<dbReference type="InterPro" id="IPR023198">
    <property type="entry name" value="PGP-like_dom2"/>
</dbReference>
<dbReference type="InterPro" id="IPR036412">
    <property type="entry name" value="HAD-like_sf"/>
</dbReference>
<dbReference type="GO" id="GO:0008967">
    <property type="term" value="F:phosphoglycolate phosphatase activity"/>
    <property type="evidence" value="ECO:0007669"/>
    <property type="project" value="UniProtKB-EC"/>
</dbReference>
<comment type="caution">
    <text evidence="1">The sequence shown here is derived from an EMBL/GenBank/DDBJ whole genome shotgun (WGS) entry which is preliminary data.</text>
</comment>
<dbReference type="SFLD" id="SFLDG01129">
    <property type="entry name" value="C1.5:_HAD__Beta-PGM__Phosphata"/>
    <property type="match status" value="1"/>
</dbReference>
<dbReference type="PRINTS" id="PR00413">
    <property type="entry name" value="HADHALOGNASE"/>
</dbReference>
<evidence type="ECO:0000313" key="1">
    <source>
        <dbReference type="EMBL" id="KKI52314.1"/>
    </source>
</evidence>
<sequence>MRRYDHILFDLDGTLADTPDFHCKVFIDYFTECGKVFDPDKITNGLQKTLSIRDVLRDAGVKDEEEEEEVFRYLRRFYGTGADDMIGRIRLADGARETLGALHKEGYGMALISNSMQELLERMVVVLGLQDYFFELEGAKEEQAEKLERFRALLERNEINPGRVLYVGDTNGDMKVAHTLGCDACFANTDIAWAQDKEAVIRTHKPEYVIGSIGELLEILA</sequence>
<proteinExistence type="predicted"/>
<dbReference type="SUPFAM" id="SSF56784">
    <property type="entry name" value="HAD-like"/>
    <property type="match status" value="1"/>
</dbReference>
<dbReference type="SFLD" id="SFLDS00003">
    <property type="entry name" value="Haloacid_Dehalogenase"/>
    <property type="match status" value="1"/>
</dbReference>
<dbReference type="InterPro" id="IPR006439">
    <property type="entry name" value="HAD-SF_hydro_IA"/>
</dbReference>
<dbReference type="GO" id="GO:0005829">
    <property type="term" value="C:cytosol"/>
    <property type="evidence" value="ECO:0007669"/>
    <property type="project" value="TreeGrafter"/>
</dbReference>
<evidence type="ECO:0000313" key="2">
    <source>
        <dbReference type="Proteomes" id="UP000034076"/>
    </source>
</evidence>
<dbReference type="InterPro" id="IPR041492">
    <property type="entry name" value="HAD_2"/>
</dbReference>
<dbReference type="Gene3D" id="3.40.50.1000">
    <property type="entry name" value="HAD superfamily/HAD-like"/>
    <property type="match status" value="1"/>
</dbReference>
<reference evidence="1 2" key="1">
    <citation type="submission" date="2015-04" db="EMBL/GenBank/DDBJ databases">
        <title>Draft genome sequence of bacteremic isolate Catabacter hongkongensis type strain HKU16T.</title>
        <authorList>
            <person name="Lau S.K."/>
            <person name="Teng J.L."/>
            <person name="Huang Y."/>
            <person name="Curreem S.O."/>
            <person name="Tsui S.K."/>
            <person name="Woo P.C."/>
        </authorList>
    </citation>
    <scope>NUCLEOTIDE SEQUENCE [LARGE SCALE GENOMIC DNA]</scope>
    <source>
        <strain evidence="1 2">HKU16</strain>
    </source>
</reference>
<dbReference type="PANTHER" id="PTHR43434:SF1">
    <property type="entry name" value="PHOSPHOGLYCOLATE PHOSPHATASE"/>
    <property type="match status" value="1"/>
</dbReference>
<dbReference type="InterPro" id="IPR023214">
    <property type="entry name" value="HAD_sf"/>
</dbReference>
<dbReference type="STRING" id="270498.CHK_0222"/>
<dbReference type="Pfam" id="PF13419">
    <property type="entry name" value="HAD_2"/>
    <property type="match status" value="1"/>
</dbReference>
<organism evidence="1 2">
    <name type="scientific">Christensenella hongkongensis</name>
    <dbReference type="NCBI Taxonomy" id="270498"/>
    <lineage>
        <taxon>Bacteria</taxon>
        <taxon>Bacillati</taxon>
        <taxon>Bacillota</taxon>
        <taxon>Clostridia</taxon>
        <taxon>Christensenellales</taxon>
        <taxon>Christensenellaceae</taxon>
        <taxon>Christensenella</taxon>
    </lineage>
</organism>
<dbReference type="Proteomes" id="UP000034076">
    <property type="component" value="Unassembled WGS sequence"/>
</dbReference>
<name>A0A0M2NIF2_9FIRM</name>
<dbReference type="PANTHER" id="PTHR43434">
    <property type="entry name" value="PHOSPHOGLYCOLATE PHOSPHATASE"/>
    <property type="match status" value="1"/>
</dbReference>
<dbReference type="OrthoDB" id="9792518at2"/>
<dbReference type="InterPro" id="IPR050155">
    <property type="entry name" value="HAD-like_hydrolase_sf"/>
</dbReference>
<gene>
    <name evidence="1" type="ORF">CHK_0222</name>
</gene>